<evidence type="ECO:0000313" key="2">
    <source>
        <dbReference type="Proteomes" id="UP000703269"/>
    </source>
</evidence>
<evidence type="ECO:0000313" key="1">
    <source>
        <dbReference type="EMBL" id="GJE85731.1"/>
    </source>
</evidence>
<keyword evidence="2" id="KW-1185">Reference proteome</keyword>
<organism evidence="1 2">
    <name type="scientific">Phanerochaete sordida</name>
    <dbReference type="NCBI Taxonomy" id="48140"/>
    <lineage>
        <taxon>Eukaryota</taxon>
        <taxon>Fungi</taxon>
        <taxon>Dikarya</taxon>
        <taxon>Basidiomycota</taxon>
        <taxon>Agaricomycotina</taxon>
        <taxon>Agaricomycetes</taxon>
        <taxon>Polyporales</taxon>
        <taxon>Phanerochaetaceae</taxon>
        <taxon>Phanerochaete</taxon>
    </lineage>
</organism>
<sequence length="238" mass="26392">MSSIQRSKSAPLVAPPQPFLASRCDDDSALRAHRPRIVRHKTSLALTELSAPRSGYQTPRGERIDDPFSLGGFFPSHFAGVDSPSEMEWQWLREDDLHELPLEHTHEEDVAQVPSFDKAEDEETGRVIRREDKLGVLSLRAVFSSSEAAFTSPYDDHLLSPYTEDLPEDNDALYRTYCDLRRAYTVQTMGDGGWPATSPGELFSPAGDAADEAAGLEGERWWSGIPAGLGKVLEMMSL</sequence>
<comment type="caution">
    <text evidence="1">The sequence shown here is derived from an EMBL/GenBank/DDBJ whole genome shotgun (WGS) entry which is preliminary data.</text>
</comment>
<protein>
    <submittedName>
        <fullName evidence="1">Uncharacterized protein</fullName>
    </submittedName>
</protein>
<dbReference type="OrthoDB" id="3205299at2759"/>
<proteinExistence type="predicted"/>
<reference evidence="1 2" key="1">
    <citation type="submission" date="2021-08" db="EMBL/GenBank/DDBJ databases">
        <title>Draft Genome Sequence of Phanerochaete sordida strain YK-624.</title>
        <authorList>
            <person name="Mori T."/>
            <person name="Dohra H."/>
            <person name="Suzuki T."/>
            <person name="Kawagishi H."/>
            <person name="Hirai H."/>
        </authorList>
    </citation>
    <scope>NUCLEOTIDE SEQUENCE [LARGE SCALE GENOMIC DNA]</scope>
    <source>
        <strain evidence="1 2">YK-624</strain>
    </source>
</reference>
<dbReference type="AlphaFoldDB" id="A0A9P3G004"/>
<gene>
    <name evidence="1" type="ORF">PsYK624_018100</name>
</gene>
<name>A0A9P3G004_9APHY</name>
<dbReference type="Proteomes" id="UP000703269">
    <property type="component" value="Unassembled WGS sequence"/>
</dbReference>
<accession>A0A9P3G004</accession>
<dbReference type="EMBL" id="BPQB01000003">
    <property type="protein sequence ID" value="GJE85731.1"/>
    <property type="molecule type" value="Genomic_DNA"/>
</dbReference>